<protein>
    <submittedName>
        <fullName evidence="1">Uncharacterized protein</fullName>
    </submittedName>
</protein>
<dbReference type="EMBL" id="CAJOBO010006900">
    <property type="protein sequence ID" value="CAF4567372.1"/>
    <property type="molecule type" value="Genomic_DNA"/>
</dbReference>
<evidence type="ECO:0000313" key="2">
    <source>
        <dbReference type="Proteomes" id="UP000663851"/>
    </source>
</evidence>
<dbReference type="AlphaFoldDB" id="A0A820ZRW4"/>
<accession>A0A820ZRW4</accession>
<proteinExistence type="predicted"/>
<gene>
    <name evidence="1" type="ORF">HFQ381_LOCUS31812</name>
</gene>
<feature type="non-terminal residue" evidence="1">
    <location>
        <position position="27"/>
    </location>
</feature>
<evidence type="ECO:0000313" key="1">
    <source>
        <dbReference type="EMBL" id="CAF4567372.1"/>
    </source>
</evidence>
<comment type="caution">
    <text evidence="1">The sequence shown here is derived from an EMBL/GenBank/DDBJ whole genome shotgun (WGS) entry which is preliminary data.</text>
</comment>
<dbReference type="Proteomes" id="UP000663851">
    <property type="component" value="Unassembled WGS sequence"/>
</dbReference>
<reference evidence="1" key="1">
    <citation type="submission" date="2021-02" db="EMBL/GenBank/DDBJ databases">
        <authorList>
            <person name="Nowell W R."/>
        </authorList>
    </citation>
    <scope>NUCLEOTIDE SEQUENCE</scope>
</reference>
<organism evidence="1 2">
    <name type="scientific">Rotaria socialis</name>
    <dbReference type="NCBI Taxonomy" id="392032"/>
    <lineage>
        <taxon>Eukaryota</taxon>
        <taxon>Metazoa</taxon>
        <taxon>Spiralia</taxon>
        <taxon>Gnathifera</taxon>
        <taxon>Rotifera</taxon>
        <taxon>Eurotatoria</taxon>
        <taxon>Bdelloidea</taxon>
        <taxon>Philodinida</taxon>
        <taxon>Philodinidae</taxon>
        <taxon>Rotaria</taxon>
    </lineage>
</organism>
<name>A0A820ZRW4_9BILA</name>
<sequence>MAINQQYETSGTCYIDLPEYDMGSNMR</sequence>